<accession>A0A6J7QIA3</accession>
<evidence type="ECO:0000256" key="2">
    <source>
        <dbReference type="ARBA" id="ARBA00010441"/>
    </source>
</evidence>
<evidence type="ECO:0000313" key="14">
    <source>
        <dbReference type="EMBL" id="CAB4742167.1"/>
    </source>
</evidence>
<dbReference type="EMBL" id="CAFAAE010000033">
    <property type="protein sequence ID" value="CAB4788284.1"/>
    <property type="molecule type" value="Genomic_DNA"/>
</dbReference>
<keyword evidence="6 11" id="KW-1133">Transmembrane helix</keyword>
<reference evidence="19" key="1">
    <citation type="submission" date="2020-05" db="EMBL/GenBank/DDBJ databases">
        <authorList>
            <person name="Chiriac C."/>
            <person name="Salcher M."/>
            <person name="Ghai R."/>
            <person name="Kavagutti S V."/>
        </authorList>
    </citation>
    <scope>NUCLEOTIDE SEQUENCE</scope>
</reference>
<evidence type="ECO:0000256" key="9">
    <source>
        <dbReference type="ARBA" id="ARBA00023209"/>
    </source>
</evidence>
<keyword evidence="3" id="KW-0444">Lipid biosynthesis</keyword>
<dbReference type="EMBL" id="CAEZUF010000023">
    <property type="protein sequence ID" value="CAB4588115.1"/>
    <property type="molecule type" value="Genomic_DNA"/>
</dbReference>
<dbReference type="EMBL" id="CAFBPL010000061">
    <property type="protein sequence ID" value="CAB5016756.1"/>
    <property type="molecule type" value="Genomic_DNA"/>
</dbReference>
<dbReference type="AlphaFoldDB" id="A0A6J7QIA3"/>
<dbReference type="PIRSF" id="PIRSF000847">
    <property type="entry name" value="Phos_ph_gly_syn"/>
    <property type="match status" value="1"/>
</dbReference>
<evidence type="ECO:0000313" key="13">
    <source>
        <dbReference type="EMBL" id="CAB4668509.1"/>
    </source>
</evidence>
<feature type="transmembrane region" description="Helical" evidence="11">
    <location>
        <begin position="12"/>
        <end position="29"/>
    </location>
</feature>
<comment type="similarity">
    <text evidence="2">Belongs to the CDP-alcohol phosphatidyltransferase class-I family.</text>
</comment>
<dbReference type="Pfam" id="PF01066">
    <property type="entry name" value="CDP-OH_P_transf"/>
    <property type="match status" value="1"/>
</dbReference>
<feature type="transmembrane region" description="Helical" evidence="11">
    <location>
        <begin position="92"/>
        <end position="112"/>
    </location>
</feature>
<gene>
    <name evidence="12" type="ORF">UFOPK1791_00387</name>
    <name evidence="13" type="ORF">UFOPK2312_00430</name>
    <name evidence="14" type="ORF">UFOPK2802_00614</name>
    <name evidence="15" type="ORF">UFOPK2982_00364</name>
    <name evidence="16" type="ORF">UFOPK3083_00741</name>
    <name evidence="17" type="ORF">UFOPK3783_00517</name>
    <name evidence="18" type="ORF">UFOPK3948_00624</name>
    <name evidence="19" type="ORF">UFOPK4113_00601</name>
    <name evidence="20" type="ORF">UFOPK4355_00431</name>
</gene>
<dbReference type="GO" id="GO:0008444">
    <property type="term" value="F:CDP-diacylglycerol-glycerol-3-phosphate 3-phosphatidyltransferase activity"/>
    <property type="evidence" value="ECO:0007669"/>
    <property type="project" value="InterPro"/>
</dbReference>
<evidence type="ECO:0000256" key="6">
    <source>
        <dbReference type="ARBA" id="ARBA00022989"/>
    </source>
</evidence>
<sequence length="190" mass="21206">MEKREYLTLPNFLSVLRGLGIPLFLWLILGIDEPIWGIFVLAIAGITDYLDGKIARAWNQESRVGELLDPAVDRLYIVATLVALYLKDAIPLWMLVLLFGRDIYLGLLLLVLRRYGVGPFKVTYLGKAATFNLLYAFPILLLVKQSSGIVSDFAFAFGWSFSAWGIALYLLTAIQYSVIGAKDAILSGKR</sequence>
<evidence type="ECO:0000256" key="3">
    <source>
        <dbReference type="ARBA" id="ARBA00022516"/>
    </source>
</evidence>
<dbReference type="InterPro" id="IPR048254">
    <property type="entry name" value="CDP_ALCOHOL_P_TRANSF_CS"/>
</dbReference>
<evidence type="ECO:0000313" key="16">
    <source>
        <dbReference type="EMBL" id="CAB4808160.1"/>
    </source>
</evidence>
<keyword evidence="9" id="KW-0594">Phospholipid biosynthesis</keyword>
<dbReference type="PANTHER" id="PTHR14269:SF62">
    <property type="entry name" value="CDP-DIACYLGLYCEROL--GLYCEROL-3-PHOSPHATE 3-PHOSPHATIDYLTRANSFERASE 1, CHLOROPLASTIC"/>
    <property type="match status" value="1"/>
</dbReference>
<dbReference type="EMBL" id="CAFAAT010000081">
    <property type="protein sequence ID" value="CAB4808160.1"/>
    <property type="molecule type" value="Genomic_DNA"/>
</dbReference>
<evidence type="ECO:0000313" key="12">
    <source>
        <dbReference type="EMBL" id="CAB4588115.1"/>
    </source>
</evidence>
<name>A0A6J7QIA3_9ZZZZ</name>
<feature type="transmembrane region" description="Helical" evidence="11">
    <location>
        <begin position="124"/>
        <end position="143"/>
    </location>
</feature>
<dbReference type="EMBL" id="CAFBOI010000060">
    <property type="protein sequence ID" value="CAB4978852.1"/>
    <property type="molecule type" value="Genomic_DNA"/>
</dbReference>
<evidence type="ECO:0000313" key="18">
    <source>
        <dbReference type="EMBL" id="CAB4978852.1"/>
    </source>
</evidence>
<keyword evidence="7" id="KW-0443">Lipid metabolism</keyword>
<dbReference type="GO" id="GO:0046474">
    <property type="term" value="P:glycerophospholipid biosynthetic process"/>
    <property type="evidence" value="ECO:0007669"/>
    <property type="project" value="TreeGrafter"/>
</dbReference>
<proteinExistence type="inferred from homology"/>
<organism evidence="19">
    <name type="scientific">freshwater metagenome</name>
    <dbReference type="NCBI Taxonomy" id="449393"/>
    <lineage>
        <taxon>unclassified sequences</taxon>
        <taxon>metagenomes</taxon>
        <taxon>ecological metagenomes</taxon>
    </lineage>
</organism>
<evidence type="ECO:0000256" key="7">
    <source>
        <dbReference type="ARBA" id="ARBA00023098"/>
    </source>
</evidence>
<dbReference type="EMBL" id="CAFBQT010000036">
    <property type="protein sequence ID" value="CAB5062262.1"/>
    <property type="molecule type" value="Genomic_DNA"/>
</dbReference>
<evidence type="ECO:0000256" key="11">
    <source>
        <dbReference type="SAM" id="Phobius"/>
    </source>
</evidence>
<evidence type="ECO:0000256" key="10">
    <source>
        <dbReference type="ARBA" id="ARBA00023264"/>
    </source>
</evidence>
<dbReference type="InterPro" id="IPR050324">
    <property type="entry name" value="CDP-alcohol_PTase-I"/>
</dbReference>
<dbReference type="InterPro" id="IPR004570">
    <property type="entry name" value="Phosphatidylglycerol_P_synth"/>
</dbReference>
<keyword evidence="4" id="KW-0808">Transferase</keyword>
<dbReference type="InterPro" id="IPR000462">
    <property type="entry name" value="CDP-OH_P_trans"/>
</dbReference>
<keyword evidence="5 11" id="KW-0812">Transmembrane</keyword>
<dbReference type="EMBL" id="CAEZYX010000051">
    <property type="protein sequence ID" value="CAB4742167.1"/>
    <property type="molecule type" value="Genomic_DNA"/>
</dbReference>
<keyword evidence="8 11" id="KW-0472">Membrane</keyword>
<evidence type="ECO:0000256" key="5">
    <source>
        <dbReference type="ARBA" id="ARBA00022692"/>
    </source>
</evidence>
<dbReference type="EMBL" id="CAEZWY010000029">
    <property type="protein sequence ID" value="CAB4668509.1"/>
    <property type="molecule type" value="Genomic_DNA"/>
</dbReference>
<evidence type="ECO:0000313" key="15">
    <source>
        <dbReference type="EMBL" id="CAB4788284.1"/>
    </source>
</evidence>
<dbReference type="PANTHER" id="PTHR14269">
    <property type="entry name" value="CDP-DIACYLGLYCEROL--GLYCEROL-3-PHOSPHATE 3-PHOSPHATIDYLTRANSFERASE-RELATED"/>
    <property type="match status" value="1"/>
</dbReference>
<evidence type="ECO:0000313" key="19">
    <source>
        <dbReference type="EMBL" id="CAB5016756.1"/>
    </source>
</evidence>
<evidence type="ECO:0000313" key="20">
    <source>
        <dbReference type="EMBL" id="CAB5062262.1"/>
    </source>
</evidence>
<evidence type="ECO:0000256" key="8">
    <source>
        <dbReference type="ARBA" id="ARBA00023136"/>
    </source>
</evidence>
<dbReference type="GO" id="GO:0016020">
    <property type="term" value="C:membrane"/>
    <property type="evidence" value="ECO:0007669"/>
    <property type="project" value="UniProtKB-SubCell"/>
</dbReference>
<dbReference type="PROSITE" id="PS00379">
    <property type="entry name" value="CDP_ALCOHOL_P_TRANSF"/>
    <property type="match status" value="1"/>
</dbReference>
<comment type="subcellular location">
    <subcellularLocation>
        <location evidence="1">Membrane</location>
        <topology evidence="1">Multi-pass membrane protein</topology>
    </subcellularLocation>
</comment>
<keyword evidence="10" id="KW-1208">Phospholipid metabolism</keyword>
<dbReference type="Gene3D" id="1.20.120.1760">
    <property type="match status" value="1"/>
</dbReference>
<dbReference type="InterPro" id="IPR043130">
    <property type="entry name" value="CDP-OH_PTrfase_TM_dom"/>
</dbReference>
<evidence type="ECO:0000256" key="4">
    <source>
        <dbReference type="ARBA" id="ARBA00022679"/>
    </source>
</evidence>
<dbReference type="EMBL" id="CAFBNI010000046">
    <property type="protein sequence ID" value="CAB4944739.1"/>
    <property type="molecule type" value="Genomic_DNA"/>
</dbReference>
<protein>
    <submittedName>
        <fullName evidence="19">Unannotated protein</fullName>
    </submittedName>
</protein>
<evidence type="ECO:0000256" key="1">
    <source>
        <dbReference type="ARBA" id="ARBA00004141"/>
    </source>
</evidence>
<feature type="transmembrane region" description="Helical" evidence="11">
    <location>
        <begin position="155"/>
        <end position="179"/>
    </location>
</feature>
<evidence type="ECO:0000313" key="17">
    <source>
        <dbReference type="EMBL" id="CAB4944739.1"/>
    </source>
</evidence>